<reference evidence="4 5" key="1">
    <citation type="submission" date="2023-09" db="EMBL/GenBank/DDBJ databases">
        <title>Genomes of two closely related lineages of the louse Polyplax serrata with different host specificities.</title>
        <authorList>
            <person name="Martinu J."/>
            <person name="Tarabai H."/>
            <person name="Stefka J."/>
            <person name="Hypsa V."/>
        </authorList>
    </citation>
    <scope>NUCLEOTIDE SEQUENCE [LARGE SCALE GENOMIC DNA]</scope>
    <source>
        <strain evidence="4">98ZLc_SE</strain>
    </source>
</reference>
<comment type="similarity">
    <text evidence="1 2">Belongs to the MINDY deubiquitinase family. FAM188 subfamily.</text>
</comment>
<keyword evidence="2" id="KW-0378">Hydrolase</keyword>
<protein>
    <recommendedName>
        <fullName evidence="2">Ubiquitin carboxyl-terminal hydrolase MINDY</fullName>
        <ecNumber evidence="2">3.4.19.12</ecNumber>
    </recommendedName>
</protein>
<dbReference type="PANTHER" id="PTHR12473:SF8">
    <property type="entry name" value="UBIQUITIN CARBOXYL-TERMINAL HYDROLASE MINDY-4-RELATED"/>
    <property type="match status" value="1"/>
</dbReference>
<comment type="catalytic activity">
    <reaction evidence="2">
        <text>Thiol-dependent hydrolysis of ester, thioester, amide, peptide and isopeptide bonds formed by the C-terminal Gly of ubiquitin (a 76-residue protein attached to proteins as an intracellular targeting signal).</text>
        <dbReference type="EC" id="3.4.19.12"/>
    </reaction>
</comment>
<comment type="caution">
    <text evidence="4">The sequence shown here is derived from an EMBL/GenBank/DDBJ whole genome shotgun (WGS) entry which is preliminary data.</text>
</comment>
<accession>A0ABR1B139</accession>
<evidence type="ECO:0000313" key="5">
    <source>
        <dbReference type="Proteomes" id="UP001359485"/>
    </source>
</evidence>
<gene>
    <name evidence="4" type="ORF">RUM44_003836</name>
</gene>
<evidence type="ECO:0000259" key="3">
    <source>
        <dbReference type="SMART" id="SM01174"/>
    </source>
</evidence>
<proteinExistence type="inferred from homology"/>
<dbReference type="InterPro" id="IPR039785">
    <property type="entry name" value="MINY3/4"/>
</dbReference>
<sequence>MYARKSQDAQKDPVVGGKPISEDLAVELRQIVFGSSVTPPRGEWLRMGFAFRDPDQEFSYGLKGPRNSTRGLLSVVQAYIIKYFLFDKKKMEVVAPELLLKPNKRQQTEALWSALSTIIWMVGEKKNCCVCLPRDSSSPQNTSAYFADGVTEFLHLFEFSNLEDLRAFLKRYIYIFLQEPGPGALLLLYSAILTRGIVKIKADLESDKTYLVACEEEGSGCIITLLLTGRATPYLHNGVIYVGDEDHYALPQWGIMARSEIGFLIYNDSIDCKNLEESKQPGSRLKTPSFPVWVINCSGHHGVLFNTNSELLRNYLAERRFDLHYFSVGGNHLFMSIDTRYQDKQNDNRDNGKSDENTLIASSSIEKLIHTKWQDARINFNDMIPPL</sequence>
<keyword evidence="5" id="KW-1185">Reference proteome</keyword>
<dbReference type="EMBL" id="JAWJWF010000004">
    <property type="protein sequence ID" value="KAK6633235.1"/>
    <property type="molecule type" value="Genomic_DNA"/>
</dbReference>
<feature type="domain" description="Deubiquitinating enzyme MINDY-3/4 conserved" evidence="3">
    <location>
        <begin position="29"/>
        <end position="382"/>
    </location>
</feature>
<dbReference type="PANTHER" id="PTHR12473">
    <property type="entry name" value="UBIQUITIN CARBOXYL-TERMINAL HYDROLASE MINDY-4-RELATED"/>
    <property type="match status" value="1"/>
</dbReference>
<dbReference type="Proteomes" id="UP001359485">
    <property type="component" value="Unassembled WGS sequence"/>
</dbReference>
<evidence type="ECO:0000256" key="1">
    <source>
        <dbReference type="ARBA" id="ARBA00011074"/>
    </source>
</evidence>
<dbReference type="Pfam" id="PF13898">
    <property type="entry name" value="MINDY-3_4_CD"/>
    <property type="match status" value="1"/>
</dbReference>
<dbReference type="EC" id="3.4.19.12" evidence="2"/>
<organism evidence="4 5">
    <name type="scientific">Polyplax serrata</name>
    <name type="common">Common mouse louse</name>
    <dbReference type="NCBI Taxonomy" id="468196"/>
    <lineage>
        <taxon>Eukaryota</taxon>
        <taxon>Metazoa</taxon>
        <taxon>Ecdysozoa</taxon>
        <taxon>Arthropoda</taxon>
        <taxon>Hexapoda</taxon>
        <taxon>Insecta</taxon>
        <taxon>Pterygota</taxon>
        <taxon>Neoptera</taxon>
        <taxon>Paraneoptera</taxon>
        <taxon>Psocodea</taxon>
        <taxon>Troctomorpha</taxon>
        <taxon>Phthiraptera</taxon>
        <taxon>Anoplura</taxon>
        <taxon>Polyplacidae</taxon>
        <taxon>Polyplax</taxon>
    </lineage>
</organism>
<name>A0ABR1B139_POLSC</name>
<keyword evidence="2" id="KW-0645">Protease</keyword>
<dbReference type="InterPro" id="IPR025257">
    <property type="entry name" value="MINDY-3/4_CD"/>
</dbReference>
<comment type="function">
    <text evidence="2">Hydrolase that can remove 'Lys-48'-linked conjugated ubiquitin from proteins.</text>
</comment>
<keyword evidence="2" id="KW-0833">Ubl conjugation pathway</keyword>
<keyword evidence="2" id="KW-0788">Thiol protease</keyword>
<evidence type="ECO:0000256" key="2">
    <source>
        <dbReference type="RuleBase" id="RU367088"/>
    </source>
</evidence>
<dbReference type="SMART" id="SM01174">
    <property type="entry name" value="DUF4205"/>
    <property type="match status" value="1"/>
</dbReference>
<evidence type="ECO:0000313" key="4">
    <source>
        <dbReference type="EMBL" id="KAK6633235.1"/>
    </source>
</evidence>